<comment type="caution">
    <text evidence="2">The sequence shown here is derived from an EMBL/GenBank/DDBJ whole genome shotgun (WGS) entry which is preliminary data.</text>
</comment>
<name>A0A4C1W5N6_EUMVA</name>
<dbReference type="AlphaFoldDB" id="A0A4C1W5N6"/>
<organism evidence="2 3">
    <name type="scientific">Eumeta variegata</name>
    <name type="common">Bagworm moth</name>
    <name type="synonym">Eumeta japonica</name>
    <dbReference type="NCBI Taxonomy" id="151549"/>
    <lineage>
        <taxon>Eukaryota</taxon>
        <taxon>Metazoa</taxon>
        <taxon>Ecdysozoa</taxon>
        <taxon>Arthropoda</taxon>
        <taxon>Hexapoda</taxon>
        <taxon>Insecta</taxon>
        <taxon>Pterygota</taxon>
        <taxon>Neoptera</taxon>
        <taxon>Endopterygota</taxon>
        <taxon>Lepidoptera</taxon>
        <taxon>Glossata</taxon>
        <taxon>Ditrysia</taxon>
        <taxon>Tineoidea</taxon>
        <taxon>Psychidae</taxon>
        <taxon>Oiketicinae</taxon>
        <taxon>Eumeta</taxon>
    </lineage>
</organism>
<reference evidence="2 3" key="1">
    <citation type="journal article" date="2019" name="Commun. Biol.">
        <title>The bagworm genome reveals a unique fibroin gene that provides high tensile strength.</title>
        <authorList>
            <person name="Kono N."/>
            <person name="Nakamura H."/>
            <person name="Ohtoshi R."/>
            <person name="Tomita M."/>
            <person name="Numata K."/>
            <person name="Arakawa K."/>
        </authorList>
    </citation>
    <scope>NUCLEOTIDE SEQUENCE [LARGE SCALE GENOMIC DNA]</scope>
</reference>
<dbReference type="Proteomes" id="UP000299102">
    <property type="component" value="Unassembled WGS sequence"/>
</dbReference>
<evidence type="ECO:0000313" key="2">
    <source>
        <dbReference type="EMBL" id="GBP46220.1"/>
    </source>
</evidence>
<protein>
    <submittedName>
        <fullName evidence="2">Uncharacterized protein</fullName>
    </submittedName>
</protein>
<sequence length="93" mass="10419">MHFFCFLFAGEGDKEPNELPRTRVRGPQYIGALRTSSIAADRHEMPSARDCPMDATRWASRHRTSREDSARVESPSEVPGAQGAHRVGDHLRS</sequence>
<proteinExistence type="predicted"/>
<evidence type="ECO:0000313" key="3">
    <source>
        <dbReference type="Proteomes" id="UP000299102"/>
    </source>
</evidence>
<dbReference type="EMBL" id="BGZK01000479">
    <property type="protein sequence ID" value="GBP46220.1"/>
    <property type="molecule type" value="Genomic_DNA"/>
</dbReference>
<keyword evidence="3" id="KW-1185">Reference proteome</keyword>
<accession>A0A4C1W5N6</accession>
<feature type="region of interest" description="Disordered" evidence="1">
    <location>
        <begin position="42"/>
        <end position="93"/>
    </location>
</feature>
<gene>
    <name evidence="2" type="ORF">EVAR_82219_1</name>
</gene>
<evidence type="ECO:0000256" key="1">
    <source>
        <dbReference type="SAM" id="MobiDB-lite"/>
    </source>
</evidence>